<dbReference type="SUPFAM" id="SSF48179">
    <property type="entry name" value="6-phosphogluconate dehydrogenase C-terminal domain-like"/>
    <property type="match status" value="1"/>
</dbReference>
<dbReference type="Proteomes" id="UP001147700">
    <property type="component" value="Unassembled WGS sequence"/>
</dbReference>
<accession>A0ABT4RSW7</accession>
<dbReference type="SUPFAM" id="SSF51735">
    <property type="entry name" value="NAD(P)-binding Rossmann-fold domains"/>
    <property type="match status" value="1"/>
</dbReference>
<organism evidence="2 3">
    <name type="scientific">Solirubrobacter deserti</name>
    <dbReference type="NCBI Taxonomy" id="2282478"/>
    <lineage>
        <taxon>Bacteria</taxon>
        <taxon>Bacillati</taxon>
        <taxon>Actinomycetota</taxon>
        <taxon>Thermoleophilia</taxon>
        <taxon>Solirubrobacterales</taxon>
        <taxon>Solirubrobacteraceae</taxon>
        <taxon>Solirubrobacter</taxon>
    </lineage>
</organism>
<name>A0ABT4RSW7_9ACTN</name>
<feature type="domain" description="DUF2520" evidence="1">
    <location>
        <begin position="100"/>
        <end position="221"/>
    </location>
</feature>
<dbReference type="PANTHER" id="PTHR40459">
    <property type="entry name" value="CONSERVED HYPOTHETICAL ALANINE AND LEUCINE RICH PROTEIN"/>
    <property type="match status" value="1"/>
</dbReference>
<evidence type="ECO:0000313" key="2">
    <source>
        <dbReference type="EMBL" id="MDA0141545.1"/>
    </source>
</evidence>
<proteinExistence type="predicted"/>
<dbReference type="InterPro" id="IPR036291">
    <property type="entry name" value="NAD(P)-bd_dom_sf"/>
</dbReference>
<sequence>MSVAVVGAGRMGTVLAQALEARALRRDEPVPADVDVLLLAVPDTAIAAVAAAMPEGPLLGHVSGATGLEVFGAREGFSLHPMMSTPPGSDPSILRGAGGAVDGTSDRALEVAFALADRLGLEVTRVPAEDRVAYHAAGAIAANFLVALEACAERLAATAGISRRQLAPLVLATARQWAEIGPEQALTGAIARGDELTVERHRATIAERTPELLPVWTELAEVTRAVAGRRSWA</sequence>
<dbReference type="EMBL" id="JAPCID010000059">
    <property type="protein sequence ID" value="MDA0141545.1"/>
    <property type="molecule type" value="Genomic_DNA"/>
</dbReference>
<reference evidence="2" key="1">
    <citation type="submission" date="2022-10" db="EMBL/GenBank/DDBJ databases">
        <title>The WGS of Solirubrobacter sp. CPCC 204708.</title>
        <authorList>
            <person name="Jiang Z."/>
        </authorList>
    </citation>
    <scope>NUCLEOTIDE SEQUENCE</scope>
    <source>
        <strain evidence="2">CPCC 204708</strain>
    </source>
</reference>
<dbReference type="Gene3D" id="1.10.1040.20">
    <property type="entry name" value="ProC-like, C-terminal domain"/>
    <property type="match status" value="1"/>
</dbReference>
<evidence type="ECO:0000313" key="3">
    <source>
        <dbReference type="Proteomes" id="UP001147700"/>
    </source>
</evidence>
<dbReference type="Gene3D" id="3.40.50.720">
    <property type="entry name" value="NAD(P)-binding Rossmann-like Domain"/>
    <property type="match status" value="1"/>
</dbReference>
<dbReference type="InterPro" id="IPR008927">
    <property type="entry name" value="6-PGluconate_DH-like_C_sf"/>
</dbReference>
<dbReference type="RefSeq" id="WP_238931350.1">
    <property type="nucleotide sequence ID" value="NZ_JAPCID010000059.1"/>
</dbReference>
<dbReference type="InterPro" id="IPR018931">
    <property type="entry name" value="DUF2520"/>
</dbReference>
<evidence type="ECO:0000259" key="1">
    <source>
        <dbReference type="Pfam" id="PF10728"/>
    </source>
</evidence>
<keyword evidence="3" id="KW-1185">Reference proteome</keyword>
<dbReference type="InterPro" id="IPR037108">
    <property type="entry name" value="TM1727-like_C_sf"/>
</dbReference>
<protein>
    <submittedName>
        <fullName evidence="2">DUF2520 domain-containing protein</fullName>
    </submittedName>
</protein>
<comment type="caution">
    <text evidence="2">The sequence shown here is derived from an EMBL/GenBank/DDBJ whole genome shotgun (WGS) entry which is preliminary data.</text>
</comment>
<gene>
    <name evidence="2" type="ORF">OJ962_28890</name>
</gene>
<dbReference type="Pfam" id="PF10728">
    <property type="entry name" value="DUF2520"/>
    <property type="match status" value="1"/>
</dbReference>
<dbReference type="PANTHER" id="PTHR40459:SF1">
    <property type="entry name" value="CONSERVED HYPOTHETICAL ALANINE AND LEUCINE RICH PROTEIN"/>
    <property type="match status" value="1"/>
</dbReference>